<protein>
    <recommendedName>
        <fullName evidence="3">glycerophosphodiester phosphodiesterase</fullName>
        <ecNumber evidence="3">3.1.4.46</ecNumber>
    </recommendedName>
</protein>
<evidence type="ECO:0000256" key="2">
    <source>
        <dbReference type="ARBA" id="ARBA00007277"/>
    </source>
</evidence>
<dbReference type="InterPro" id="IPR017946">
    <property type="entry name" value="PLC-like_Pdiesterase_TIM-brl"/>
</dbReference>
<gene>
    <name evidence="12" type="primary">g220</name>
    <name evidence="12" type="ORF">VP750_LOCUS191</name>
</gene>
<evidence type="ECO:0000256" key="4">
    <source>
        <dbReference type="ARBA" id="ARBA00022692"/>
    </source>
</evidence>
<keyword evidence="4" id="KW-0812">Transmembrane</keyword>
<evidence type="ECO:0000256" key="5">
    <source>
        <dbReference type="ARBA" id="ARBA00022798"/>
    </source>
</evidence>
<comment type="subcellular location">
    <subcellularLocation>
        <location evidence="1">Membrane</location>
    </subcellularLocation>
</comment>
<keyword evidence="7" id="KW-1133">Transmembrane helix</keyword>
<feature type="domain" description="GP-PDE" evidence="11">
    <location>
        <begin position="1"/>
        <end position="282"/>
    </location>
</feature>
<dbReference type="InterPro" id="IPR052271">
    <property type="entry name" value="GDPD-Related"/>
</dbReference>
<keyword evidence="5" id="KW-0319">Glycerol metabolism</keyword>
<dbReference type="EC" id="3.1.4.46" evidence="3"/>
<evidence type="ECO:0000256" key="7">
    <source>
        <dbReference type="ARBA" id="ARBA00022989"/>
    </source>
</evidence>
<keyword evidence="6" id="KW-0378">Hydrolase</keyword>
<comment type="catalytic activity">
    <reaction evidence="10">
        <text>a sn-glycero-3-phosphodiester + H2O = an alcohol + sn-glycerol 3-phosphate + H(+)</text>
        <dbReference type="Rhea" id="RHEA:12969"/>
        <dbReference type="ChEBI" id="CHEBI:15377"/>
        <dbReference type="ChEBI" id="CHEBI:15378"/>
        <dbReference type="ChEBI" id="CHEBI:30879"/>
        <dbReference type="ChEBI" id="CHEBI:57597"/>
        <dbReference type="ChEBI" id="CHEBI:83408"/>
        <dbReference type="EC" id="3.1.4.46"/>
    </reaction>
</comment>
<dbReference type="PROSITE" id="PS51704">
    <property type="entry name" value="GP_PDE"/>
    <property type="match status" value="1"/>
</dbReference>
<proteinExistence type="inferred from homology"/>
<dbReference type="EMBL" id="CAXHTA020000001">
    <property type="protein sequence ID" value="CAL5218532.1"/>
    <property type="molecule type" value="Genomic_DNA"/>
</dbReference>
<evidence type="ECO:0000256" key="3">
    <source>
        <dbReference type="ARBA" id="ARBA00012247"/>
    </source>
</evidence>
<evidence type="ECO:0000313" key="13">
    <source>
        <dbReference type="Proteomes" id="UP001497392"/>
    </source>
</evidence>
<dbReference type="PANTHER" id="PTHR42758">
    <property type="entry name" value="PHOSPHATIDYLGLYCEROL PHOSPHOLIPASE C"/>
    <property type="match status" value="1"/>
</dbReference>
<evidence type="ECO:0000259" key="11">
    <source>
        <dbReference type="PROSITE" id="PS51704"/>
    </source>
</evidence>
<evidence type="ECO:0000256" key="10">
    <source>
        <dbReference type="ARBA" id="ARBA00047512"/>
    </source>
</evidence>
<keyword evidence="8" id="KW-0443">Lipid metabolism</keyword>
<dbReference type="InterPro" id="IPR030395">
    <property type="entry name" value="GP_PDE_dom"/>
</dbReference>
<dbReference type="Proteomes" id="UP001497392">
    <property type="component" value="Unassembled WGS sequence"/>
</dbReference>
<keyword evidence="9" id="KW-0472">Membrane</keyword>
<dbReference type="Gene3D" id="3.20.20.190">
    <property type="entry name" value="Phosphatidylinositol (PI) phosphodiesterase"/>
    <property type="match status" value="1"/>
</dbReference>
<evidence type="ECO:0000256" key="9">
    <source>
        <dbReference type="ARBA" id="ARBA00023136"/>
    </source>
</evidence>
<comment type="similarity">
    <text evidence="2">Belongs to the glycerophosphoryl diester phosphodiesterase family.</text>
</comment>
<evidence type="ECO:0000256" key="6">
    <source>
        <dbReference type="ARBA" id="ARBA00022801"/>
    </source>
</evidence>
<dbReference type="PANTHER" id="PTHR42758:SF2">
    <property type="entry name" value="PHOSPHATIDYLGLYCEROL PHOSPHOLIPASE C"/>
    <property type="match status" value="1"/>
</dbReference>
<evidence type="ECO:0000313" key="12">
    <source>
        <dbReference type="EMBL" id="CAL5218532.1"/>
    </source>
</evidence>
<dbReference type="Pfam" id="PF03009">
    <property type="entry name" value="GDPD"/>
    <property type="match status" value="1"/>
</dbReference>
<reference evidence="12 13" key="1">
    <citation type="submission" date="2024-06" db="EMBL/GenBank/DDBJ databases">
        <authorList>
            <person name="Kraege A."/>
            <person name="Thomma B."/>
        </authorList>
    </citation>
    <scope>NUCLEOTIDE SEQUENCE [LARGE SCALE GENOMIC DNA]</scope>
</reference>
<keyword evidence="13" id="KW-1185">Reference proteome</keyword>
<comment type="caution">
    <text evidence="12">The sequence shown here is derived from an EMBL/GenBank/DDBJ whole genome shotgun (WGS) entry which is preliminary data.</text>
</comment>
<evidence type="ECO:0000256" key="1">
    <source>
        <dbReference type="ARBA" id="ARBA00004370"/>
    </source>
</evidence>
<evidence type="ECO:0000256" key="8">
    <source>
        <dbReference type="ARBA" id="ARBA00023098"/>
    </source>
</evidence>
<organism evidence="12 13">
    <name type="scientific">Coccomyxa viridis</name>
    <dbReference type="NCBI Taxonomy" id="1274662"/>
    <lineage>
        <taxon>Eukaryota</taxon>
        <taxon>Viridiplantae</taxon>
        <taxon>Chlorophyta</taxon>
        <taxon>core chlorophytes</taxon>
        <taxon>Trebouxiophyceae</taxon>
        <taxon>Trebouxiophyceae incertae sedis</taxon>
        <taxon>Coccomyxaceae</taxon>
        <taxon>Coccomyxa</taxon>
    </lineage>
</organism>
<accession>A0ABP1FLR9</accession>
<name>A0ABP1FLR9_9CHLO</name>
<sequence length="286" mass="32690">MSHRAGGNEAPENTLAALRHAESAGSRVMQMDILPTADGTPVVFHDVNMRRATGLDEDVRKVPTSKLPPYRDVLEPLLPLDGAKPIHTRDFKDGQRIPTLSELLEAADEDTFLQLEFWDENVDLIRRSAAIIRKAGRQHRVIVGAPQNAKIWQMCGQEMPEASRILPDSEVYKIYFLWLTGTISWWQPPEGTVFNIPLFTGWEQALAKKIPMSWWKRVTFQALIRFNKWLYPRPELFKWLNEHGVPVLVYILNRPEDWDIALKLEGITAIMTDSPSALVEYLADHS</sequence>
<dbReference type="SUPFAM" id="SSF51695">
    <property type="entry name" value="PLC-like phosphodiesterases"/>
    <property type="match status" value="1"/>
</dbReference>